<organism evidence="2 3">
    <name type="scientific">Zophobas morio</name>
    <dbReference type="NCBI Taxonomy" id="2755281"/>
    <lineage>
        <taxon>Eukaryota</taxon>
        <taxon>Metazoa</taxon>
        <taxon>Ecdysozoa</taxon>
        <taxon>Arthropoda</taxon>
        <taxon>Hexapoda</taxon>
        <taxon>Insecta</taxon>
        <taxon>Pterygota</taxon>
        <taxon>Neoptera</taxon>
        <taxon>Endopterygota</taxon>
        <taxon>Coleoptera</taxon>
        <taxon>Polyphaga</taxon>
        <taxon>Cucujiformia</taxon>
        <taxon>Tenebrionidae</taxon>
        <taxon>Zophobas</taxon>
    </lineage>
</organism>
<name>A0AA38I514_9CUCU</name>
<comment type="caution">
    <text evidence="2">The sequence shown here is derived from an EMBL/GenBank/DDBJ whole genome shotgun (WGS) entry which is preliminary data.</text>
</comment>
<keyword evidence="3" id="KW-1185">Reference proteome</keyword>
<proteinExistence type="predicted"/>
<sequence>MTVVYDASHISKQQYKEDGQRTHPDCNDLPRRFLLIEGTWAFCRYEEKALGPLAATKIETTNNNNNGPPRDVLTSTVNEQR</sequence>
<feature type="region of interest" description="Disordered" evidence="1">
    <location>
        <begin position="58"/>
        <end position="81"/>
    </location>
</feature>
<evidence type="ECO:0000313" key="2">
    <source>
        <dbReference type="EMBL" id="KAJ3646844.1"/>
    </source>
</evidence>
<evidence type="ECO:0000256" key="1">
    <source>
        <dbReference type="SAM" id="MobiDB-lite"/>
    </source>
</evidence>
<accession>A0AA38I514</accession>
<dbReference type="Proteomes" id="UP001168821">
    <property type="component" value="Unassembled WGS sequence"/>
</dbReference>
<gene>
    <name evidence="2" type="ORF">Zmor_024413</name>
</gene>
<reference evidence="2" key="1">
    <citation type="journal article" date="2023" name="G3 (Bethesda)">
        <title>Whole genome assemblies of Zophobas morio and Tenebrio molitor.</title>
        <authorList>
            <person name="Kaur S."/>
            <person name="Stinson S.A."/>
            <person name="diCenzo G.C."/>
        </authorList>
    </citation>
    <scope>NUCLEOTIDE SEQUENCE</scope>
    <source>
        <strain evidence="2">QUZm001</strain>
    </source>
</reference>
<evidence type="ECO:0000313" key="3">
    <source>
        <dbReference type="Proteomes" id="UP001168821"/>
    </source>
</evidence>
<dbReference type="AlphaFoldDB" id="A0AA38I514"/>
<dbReference type="EMBL" id="JALNTZ010000007">
    <property type="protein sequence ID" value="KAJ3646844.1"/>
    <property type="molecule type" value="Genomic_DNA"/>
</dbReference>
<protein>
    <submittedName>
        <fullName evidence="2">Uncharacterized protein</fullName>
    </submittedName>
</protein>